<dbReference type="Pfam" id="PF09991">
    <property type="entry name" value="DUF2232"/>
    <property type="match status" value="1"/>
</dbReference>
<feature type="transmembrane region" description="Helical" evidence="2">
    <location>
        <begin position="225"/>
        <end position="246"/>
    </location>
</feature>
<keyword evidence="2" id="KW-1133">Transmembrane helix</keyword>
<protein>
    <submittedName>
        <fullName evidence="3">Uncharacterized protein</fullName>
    </submittedName>
</protein>
<dbReference type="PANTHER" id="PTHR37185:SF3">
    <property type="entry name" value="MEMBRANE PROTEIN"/>
    <property type="match status" value="1"/>
</dbReference>
<sequence length="351" mass="36552">MQRARDAAAPTGAASSAPARSAFRYHRLNERTGKHVTCQSWAERPGSRDDVGAAGPGPSSRAAAAAAAATAAGPKGMHVGRTPPAAAHCGWPRTRRAGPAPPGAALSAASGGSSDGEGVRAGAPSTPYSLEQTRTLVETAMLAAVSGLAYLLSTILKLETSLGYFLPLPVVLAAMRGGSRAGWRTMSATCFLLVVLLGPLRAASYLWLHGLLAATLGSLWKARCGFWTCIAAGALVRMFGQFAYLLMSSVMMNENMWALMLSNVYNMLDQISASLNISGAPSPLLVSCMVGSLLLVNSLTYNFLVQLVYRMLLGGMGYDLGSVPPLVAKYLYAGAVRRPAVAPAPPPGMQQ</sequence>
<keyword evidence="4" id="KW-1185">Reference proteome</keyword>
<evidence type="ECO:0000313" key="4">
    <source>
        <dbReference type="Proteomes" id="UP000613740"/>
    </source>
</evidence>
<keyword evidence="2" id="KW-0812">Transmembrane</keyword>
<keyword evidence="2" id="KW-0472">Membrane</keyword>
<dbReference type="EMBL" id="JAEHOD010000033">
    <property type="protein sequence ID" value="KAG2442235.1"/>
    <property type="molecule type" value="Genomic_DNA"/>
</dbReference>
<reference evidence="3" key="1">
    <citation type="journal article" date="2020" name="bioRxiv">
        <title>Comparative genomics of Chlamydomonas.</title>
        <authorList>
            <person name="Craig R.J."/>
            <person name="Hasan A.R."/>
            <person name="Ness R.W."/>
            <person name="Keightley P.D."/>
        </authorList>
    </citation>
    <scope>NUCLEOTIDE SEQUENCE</scope>
    <source>
        <strain evidence="3">CCAP 11/173</strain>
    </source>
</reference>
<feature type="transmembrane region" description="Helical" evidence="2">
    <location>
        <begin position="190"/>
        <end position="213"/>
    </location>
</feature>
<feature type="compositionally biased region" description="Low complexity" evidence="1">
    <location>
        <begin position="52"/>
        <end position="74"/>
    </location>
</feature>
<name>A0A835TQI8_9CHLO</name>
<comment type="caution">
    <text evidence="3">The sequence shown here is derived from an EMBL/GenBank/DDBJ whole genome shotgun (WGS) entry which is preliminary data.</text>
</comment>
<evidence type="ECO:0000256" key="2">
    <source>
        <dbReference type="SAM" id="Phobius"/>
    </source>
</evidence>
<feature type="region of interest" description="Disordered" evidence="1">
    <location>
        <begin position="1"/>
        <end position="126"/>
    </location>
</feature>
<feature type="transmembrane region" description="Helical" evidence="2">
    <location>
        <begin position="284"/>
        <end position="304"/>
    </location>
</feature>
<accession>A0A835TQI8</accession>
<dbReference type="PANTHER" id="PTHR37185">
    <property type="entry name" value="MEMBRANE PROTEIN"/>
    <property type="match status" value="1"/>
</dbReference>
<dbReference type="OrthoDB" id="2019412at2759"/>
<organism evidence="3 4">
    <name type="scientific">Chlamydomonas schloesseri</name>
    <dbReference type="NCBI Taxonomy" id="2026947"/>
    <lineage>
        <taxon>Eukaryota</taxon>
        <taxon>Viridiplantae</taxon>
        <taxon>Chlorophyta</taxon>
        <taxon>core chlorophytes</taxon>
        <taxon>Chlorophyceae</taxon>
        <taxon>CS clade</taxon>
        <taxon>Chlamydomonadales</taxon>
        <taxon>Chlamydomonadaceae</taxon>
        <taxon>Chlamydomonas</taxon>
    </lineage>
</organism>
<dbReference type="InterPro" id="IPR018710">
    <property type="entry name" value="DUF2232"/>
</dbReference>
<dbReference type="AlphaFoldDB" id="A0A835TQI8"/>
<evidence type="ECO:0000256" key="1">
    <source>
        <dbReference type="SAM" id="MobiDB-lite"/>
    </source>
</evidence>
<evidence type="ECO:0000313" key="3">
    <source>
        <dbReference type="EMBL" id="KAG2442235.1"/>
    </source>
</evidence>
<gene>
    <name evidence="3" type="ORF">HYH02_009719</name>
</gene>
<feature type="transmembrane region" description="Helical" evidence="2">
    <location>
        <begin position="136"/>
        <end position="156"/>
    </location>
</feature>
<feature type="compositionally biased region" description="Low complexity" evidence="1">
    <location>
        <begin position="103"/>
        <end position="112"/>
    </location>
</feature>
<feature type="compositionally biased region" description="Low complexity" evidence="1">
    <location>
        <begin position="7"/>
        <end position="22"/>
    </location>
</feature>
<proteinExistence type="predicted"/>
<dbReference type="Proteomes" id="UP000613740">
    <property type="component" value="Unassembled WGS sequence"/>
</dbReference>